<comment type="caution">
    <text evidence="1">The sequence shown here is derived from an EMBL/GenBank/DDBJ whole genome shotgun (WGS) entry which is preliminary data.</text>
</comment>
<proteinExistence type="predicted"/>
<gene>
    <name evidence="1" type="ORF">QYT958_LOCUS41682</name>
</gene>
<name>A0A822CJQ4_9BILA</name>
<sequence>GYKLLEKQNNFNIKTIKNVLILGAGPMGIIHAIHIQKIYPNLHITITDIDPIRRKLAKHIRNLKINVVDEDYFNNDIEYDLIIVATSNRKANTIDSIRLIKNNGFILL</sequence>
<evidence type="ECO:0000313" key="1">
    <source>
        <dbReference type="EMBL" id="CAF5045227.1"/>
    </source>
</evidence>
<dbReference type="Gene3D" id="3.40.50.720">
    <property type="entry name" value="NAD(P)-binding Rossmann-like Domain"/>
    <property type="match status" value="1"/>
</dbReference>
<dbReference type="EMBL" id="CAJOBR010048594">
    <property type="protein sequence ID" value="CAF5045227.1"/>
    <property type="molecule type" value="Genomic_DNA"/>
</dbReference>
<dbReference type="InterPro" id="IPR029063">
    <property type="entry name" value="SAM-dependent_MTases_sf"/>
</dbReference>
<accession>A0A822CJQ4</accession>
<dbReference type="Proteomes" id="UP000663848">
    <property type="component" value="Unassembled WGS sequence"/>
</dbReference>
<dbReference type="AlphaFoldDB" id="A0A822CJQ4"/>
<feature type="non-terminal residue" evidence="1">
    <location>
        <position position="108"/>
    </location>
</feature>
<evidence type="ECO:0000313" key="2">
    <source>
        <dbReference type="Proteomes" id="UP000663848"/>
    </source>
</evidence>
<reference evidence="1" key="1">
    <citation type="submission" date="2021-02" db="EMBL/GenBank/DDBJ databases">
        <authorList>
            <person name="Nowell W R."/>
        </authorList>
    </citation>
    <scope>NUCLEOTIDE SEQUENCE</scope>
</reference>
<feature type="non-terminal residue" evidence="1">
    <location>
        <position position="1"/>
    </location>
</feature>
<protein>
    <submittedName>
        <fullName evidence="1">Uncharacterized protein</fullName>
    </submittedName>
</protein>
<dbReference type="SUPFAM" id="SSF53335">
    <property type="entry name" value="S-adenosyl-L-methionine-dependent methyltransferases"/>
    <property type="match status" value="1"/>
</dbReference>
<organism evidence="1 2">
    <name type="scientific">Rotaria socialis</name>
    <dbReference type="NCBI Taxonomy" id="392032"/>
    <lineage>
        <taxon>Eukaryota</taxon>
        <taxon>Metazoa</taxon>
        <taxon>Spiralia</taxon>
        <taxon>Gnathifera</taxon>
        <taxon>Rotifera</taxon>
        <taxon>Eurotatoria</taxon>
        <taxon>Bdelloidea</taxon>
        <taxon>Philodinida</taxon>
        <taxon>Philodinidae</taxon>
        <taxon>Rotaria</taxon>
    </lineage>
</organism>